<feature type="compositionally biased region" description="Basic and acidic residues" evidence="7">
    <location>
        <begin position="525"/>
        <end position="557"/>
    </location>
</feature>
<evidence type="ECO:0000256" key="1">
    <source>
        <dbReference type="ARBA" id="ARBA00004651"/>
    </source>
</evidence>
<comment type="caution">
    <text evidence="10">The sequence shown here is derived from an EMBL/GenBank/DDBJ whole genome shotgun (WGS) entry which is preliminary data.</text>
</comment>
<accession>A0ABP9JAT4</accession>
<dbReference type="EMBL" id="BAABKB010000026">
    <property type="protein sequence ID" value="GAA5024433.1"/>
    <property type="molecule type" value="Genomic_DNA"/>
</dbReference>
<evidence type="ECO:0000259" key="9">
    <source>
        <dbReference type="Pfam" id="PF13515"/>
    </source>
</evidence>
<keyword evidence="3 8" id="KW-0812">Transmembrane</keyword>
<dbReference type="PANTHER" id="PTHR30509:SF9">
    <property type="entry name" value="MULTIDRUG RESISTANCE PROTEIN MDTO"/>
    <property type="match status" value="1"/>
</dbReference>
<feature type="transmembrane region" description="Helical" evidence="8">
    <location>
        <begin position="477"/>
        <end position="495"/>
    </location>
</feature>
<evidence type="ECO:0000313" key="10">
    <source>
        <dbReference type="EMBL" id="GAA5024433.1"/>
    </source>
</evidence>
<proteinExistence type="inferred from homology"/>
<dbReference type="Proteomes" id="UP001501759">
    <property type="component" value="Unassembled WGS sequence"/>
</dbReference>
<comment type="subcellular location">
    <subcellularLocation>
        <location evidence="1">Cell membrane</location>
        <topology evidence="1">Multi-pass membrane protein</topology>
    </subcellularLocation>
</comment>
<evidence type="ECO:0000256" key="4">
    <source>
        <dbReference type="ARBA" id="ARBA00022989"/>
    </source>
</evidence>
<evidence type="ECO:0000256" key="2">
    <source>
        <dbReference type="ARBA" id="ARBA00022475"/>
    </source>
</evidence>
<dbReference type="Pfam" id="PF13515">
    <property type="entry name" value="FUSC_2"/>
    <property type="match status" value="1"/>
</dbReference>
<feature type="transmembrane region" description="Helical" evidence="8">
    <location>
        <begin position="404"/>
        <end position="425"/>
    </location>
</feature>
<evidence type="ECO:0000256" key="5">
    <source>
        <dbReference type="ARBA" id="ARBA00023136"/>
    </source>
</evidence>
<protein>
    <submittedName>
        <fullName evidence="10">FUSC family protein</fullName>
    </submittedName>
</protein>
<sequence length="681" mass="69662">MPALADRSPVSRPGFTPPPWLAHALRTQRGPVPWSAVVRGALAAGPLLLVAVPAQHVSAGVLAALGAMLAGINDRPGSRRAAVRRLGMPALAGAAGLLVGSYAGQHMGAVALTVLLTGLGLVAGAVSAVGPVASGAGTQLLVACAIGAGMPLPEPGWQRALFFLAGAGWLLLLRLALPTPGATAGDYRFDGERAAVGTVYDAIADLLDAAGGPEAPRRRVALTAALDHAQDALAGPRLRRYASSAAERRLHAQYAAALPLAEAATALAWSGDAGSARASAGPRRLADAVRGNTHTGPLPAPDRTAPALRALDNALLHAAEAFDRAEGGDLHTRTRTFASTARTVLGSAGREYGIRVALCFGAGAAVAQALHQAHWYGHHAHWYWLPATAVFLVKPDLGPLASRVLCRAAGTVLGAVAFAGLAALLPRPEGLVALVAVSGALLPVATRHFAAQTAVVTVLVLALVMLGGEPQASWSRLGETLLACAIVLLVGHLPMPGQRGGTVRARLRRAERAAGAYLAHVLDEGRAEETGRQDADAGRRGDGRGEHGAPGEGRHGGGGEAAADRSGPGGGAADVRAGRWVLRREAYRTLAEARTAIDLAAAELPALARHAEGTDEVAATLERLVDTTTACAVHLDDTGRLTPRHTGRLVELLDELAERRERAGLDAHGAPGPAPEVPIAV</sequence>
<name>A0ABP9JAT4_9ACTN</name>
<feature type="transmembrane region" description="Helical" evidence="8">
    <location>
        <begin position="445"/>
        <end position="465"/>
    </location>
</feature>
<feature type="transmembrane region" description="Helical" evidence="8">
    <location>
        <begin position="47"/>
        <end position="70"/>
    </location>
</feature>
<evidence type="ECO:0000256" key="7">
    <source>
        <dbReference type="SAM" id="MobiDB-lite"/>
    </source>
</evidence>
<evidence type="ECO:0000256" key="6">
    <source>
        <dbReference type="ARBA" id="ARBA00043993"/>
    </source>
</evidence>
<reference evidence="11" key="1">
    <citation type="journal article" date="2019" name="Int. J. Syst. Evol. Microbiol.">
        <title>The Global Catalogue of Microorganisms (GCM) 10K type strain sequencing project: providing services to taxonomists for standard genome sequencing and annotation.</title>
        <authorList>
            <consortium name="The Broad Institute Genomics Platform"/>
            <consortium name="The Broad Institute Genome Sequencing Center for Infectious Disease"/>
            <person name="Wu L."/>
            <person name="Ma J."/>
        </authorList>
    </citation>
    <scope>NUCLEOTIDE SEQUENCE [LARGE SCALE GENOMIC DNA]</scope>
    <source>
        <strain evidence="11">JCM 18409</strain>
    </source>
</reference>
<keyword evidence="4 8" id="KW-1133">Transmembrane helix</keyword>
<organism evidence="10 11">
    <name type="scientific">Streptomyces siamensis</name>
    <dbReference type="NCBI Taxonomy" id="1274986"/>
    <lineage>
        <taxon>Bacteria</taxon>
        <taxon>Bacillati</taxon>
        <taxon>Actinomycetota</taxon>
        <taxon>Actinomycetes</taxon>
        <taxon>Kitasatosporales</taxon>
        <taxon>Streptomycetaceae</taxon>
        <taxon>Streptomyces</taxon>
    </lineage>
</organism>
<dbReference type="InterPro" id="IPR049453">
    <property type="entry name" value="Memb_transporter_dom"/>
</dbReference>
<feature type="region of interest" description="Disordered" evidence="7">
    <location>
        <begin position="525"/>
        <end position="574"/>
    </location>
</feature>
<keyword evidence="5 8" id="KW-0472">Membrane</keyword>
<gene>
    <name evidence="10" type="ORF">GCM10023335_57950</name>
</gene>
<dbReference type="PANTHER" id="PTHR30509">
    <property type="entry name" value="P-HYDROXYBENZOIC ACID EFFLUX PUMP SUBUNIT-RELATED"/>
    <property type="match status" value="1"/>
</dbReference>
<evidence type="ECO:0000313" key="11">
    <source>
        <dbReference type="Proteomes" id="UP001501759"/>
    </source>
</evidence>
<feature type="region of interest" description="Disordered" evidence="7">
    <location>
        <begin position="280"/>
        <end position="303"/>
    </location>
</feature>
<feature type="transmembrane region" description="Helical" evidence="8">
    <location>
        <begin position="82"/>
        <end position="103"/>
    </location>
</feature>
<feature type="transmembrane region" description="Helical" evidence="8">
    <location>
        <begin position="109"/>
        <end position="129"/>
    </location>
</feature>
<feature type="domain" description="Integral membrane bound transporter" evidence="9">
    <location>
        <begin position="373"/>
        <end position="490"/>
    </location>
</feature>
<keyword evidence="11" id="KW-1185">Reference proteome</keyword>
<dbReference type="RefSeq" id="WP_345655511.1">
    <property type="nucleotide sequence ID" value="NZ_BAABKB010000026.1"/>
</dbReference>
<keyword evidence="2" id="KW-1003">Cell membrane</keyword>
<comment type="similarity">
    <text evidence="6">Belongs to the YccS/YhfK family.</text>
</comment>
<evidence type="ECO:0000256" key="3">
    <source>
        <dbReference type="ARBA" id="ARBA00022692"/>
    </source>
</evidence>
<evidence type="ECO:0000256" key="8">
    <source>
        <dbReference type="SAM" id="Phobius"/>
    </source>
</evidence>